<feature type="compositionally biased region" description="Basic and acidic residues" evidence="4">
    <location>
        <begin position="347"/>
        <end position="361"/>
    </location>
</feature>
<proteinExistence type="predicted"/>
<dbReference type="RefSeq" id="WP_107031069.1">
    <property type="nucleotide sequence ID" value="NZ_CAJSYL010000002.1"/>
</dbReference>
<keyword evidence="2" id="KW-0560">Oxidoreductase</keyword>
<gene>
    <name evidence="5" type="primary">pdxA</name>
    <name evidence="5" type="ORF">C5O23_00885</name>
</gene>
<reference evidence="6" key="1">
    <citation type="submission" date="2018-02" db="EMBL/GenBank/DDBJ databases">
        <authorList>
            <person name="Clavel T."/>
            <person name="Strowig T."/>
        </authorList>
    </citation>
    <scope>NUCLEOTIDE SEQUENCE [LARGE SCALE GENOMIC DNA]</scope>
    <source>
        <strain evidence="6">DSM 103720</strain>
    </source>
</reference>
<keyword evidence="6" id="KW-1185">Reference proteome</keyword>
<evidence type="ECO:0000313" key="5">
    <source>
        <dbReference type="EMBL" id="PWB04145.1"/>
    </source>
</evidence>
<dbReference type="NCBIfam" id="TIGR00557">
    <property type="entry name" value="pdxA"/>
    <property type="match status" value="1"/>
</dbReference>
<name>A0A2V1ITD2_9BACT</name>
<evidence type="ECO:0000313" key="6">
    <source>
        <dbReference type="Proteomes" id="UP000244905"/>
    </source>
</evidence>
<evidence type="ECO:0000256" key="4">
    <source>
        <dbReference type="SAM" id="MobiDB-lite"/>
    </source>
</evidence>
<evidence type="ECO:0000256" key="2">
    <source>
        <dbReference type="ARBA" id="ARBA00023002"/>
    </source>
</evidence>
<evidence type="ECO:0000256" key="3">
    <source>
        <dbReference type="ARBA" id="ARBA00023027"/>
    </source>
</evidence>
<protein>
    <submittedName>
        <fullName evidence="5">4-hydroxythreonine-4-phosphate dehydrogenase PdxA</fullName>
    </submittedName>
</protein>
<evidence type="ECO:0000256" key="1">
    <source>
        <dbReference type="ARBA" id="ARBA00022723"/>
    </source>
</evidence>
<comment type="caution">
    <text evidence="5">The sequence shown here is derived from an EMBL/GenBank/DDBJ whole genome shotgun (WGS) entry which is preliminary data.</text>
</comment>
<dbReference type="GO" id="GO:0046872">
    <property type="term" value="F:metal ion binding"/>
    <property type="evidence" value="ECO:0007669"/>
    <property type="project" value="UniProtKB-KW"/>
</dbReference>
<feature type="region of interest" description="Disordered" evidence="4">
    <location>
        <begin position="338"/>
        <end position="361"/>
    </location>
</feature>
<dbReference type="InterPro" id="IPR005255">
    <property type="entry name" value="PdxA_fam"/>
</dbReference>
<dbReference type="AlphaFoldDB" id="A0A2V1ITD2"/>
<dbReference type="PANTHER" id="PTHR30004:SF6">
    <property type="entry name" value="D-THREONATE 4-PHOSPHATE DEHYDROGENASE"/>
    <property type="match status" value="1"/>
</dbReference>
<keyword evidence="1" id="KW-0479">Metal-binding</keyword>
<dbReference type="EMBL" id="PUEC01000002">
    <property type="protein sequence ID" value="PWB04145.1"/>
    <property type="molecule type" value="Genomic_DNA"/>
</dbReference>
<accession>A0A2V1ITD2</accession>
<keyword evidence="3" id="KW-0520">NAD</keyword>
<dbReference type="Gene3D" id="3.40.718.10">
    <property type="entry name" value="Isopropylmalate Dehydrogenase"/>
    <property type="match status" value="1"/>
</dbReference>
<dbReference type="GO" id="GO:0016491">
    <property type="term" value="F:oxidoreductase activity"/>
    <property type="evidence" value="ECO:0007669"/>
    <property type="project" value="UniProtKB-KW"/>
</dbReference>
<dbReference type="Pfam" id="PF04166">
    <property type="entry name" value="PdxA"/>
    <property type="match status" value="1"/>
</dbReference>
<dbReference type="PANTHER" id="PTHR30004">
    <property type="entry name" value="4-HYDROXYTHREONINE-4-PHOSPHATE DEHYDROGENASE"/>
    <property type="match status" value="1"/>
</dbReference>
<dbReference type="GeneID" id="82524903"/>
<organism evidence="5 6">
    <name type="scientific">Duncaniella muris</name>
    <dbReference type="NCBI Taxonomy" id="2094150"/>
    <lineage>
        <taxon>Bacteria</taxon>
        <taxon>Pseudomonadati</taxon>
        <taxon>Bacteroidota</taxon>
        <taxon>Bacteroidia</taxon>
        <taxon>Bacteroidales</taxon>
        <taxon>Muribaculaceae</taxon>
        <taxon>Duncaniella</taxon>
    </lineage>
</organism>
<sequence length="361" mass="38993">MEQNRKIRVGITHGDINGVGYEVLLKALGDIRIAELCTPVIYGSAKIANFYRKGIELPDFRLFQIDSPDKAADEQINLINVVPEDCKVEPGQATQTAGQAALAALERATADLRDGLIDVLVTAPINKQTIHSEAFNFPGHTEYLQERLGEGREAMMIMCGGNLRVALVTIHDSIATVAAGITAKSVSDKLAAFNRSLTEDFGIHGPRIAVLALNPHAGDAGVIGSEETEIIAPAIAEANKRKILAFGPYPADGFFGSGAYTKFDGILAMYHDQGLIPFKLLAAENGVNFTAGLPYVRTSPDHGTAYDIAGQGKADEQSMREAIYTAIDIYRNRRREAEATANPLRKQNFDKGSDRLPAERG</sequence>
<dbReference type="GO" id="GO:0051287">
    <property type="term" value="F:NAD binding"/>
    <property type="evidence" value="ECO:0007669"/>
    <property type="project" value="InterPro"/>
</dbReference>
<dbReference type="SUPFAM" id="SSF53659">
    <property type="entry name" value="Isocitrate/Isopropylmalate dehydrogenase-like"/>
    <property type="match status" value="1"/>
</dbReference>
<dbReference type="Proteomes" id="UP000244905">
    <property type="component" value="Unassembled WGS sequence"/>
</dbReference>